<organism evidence="1">
    <name type="scientific">Vitis vinifera</name>
    <name type="common">Grape</name>
    <dbReference type="NCBI Taxonomy" id="29760"/>
    <lineage>
        <taxon>Eukaryota</taxon>
        <taxon>Viridiplantae</taxon>
        <taxon>Streptophyta</taxon>
        <taxon>Embryophyta</taxon>
        <taxon>Tracheophyta</taxon>
        <taxon>Spermatophyta</taxon>
        <taxon>Magnoliopsida</taxon>
        <taxon>eudicotyledons</taxon>
        <taxon>Gunneridae</taxon>
        <taxon>Pentapetalae</taxon>
        <taxon>rosids</taxon>
        <taxon>Vitales</taxon>
        <taxon>Vitaceae</taxon>
        <taxon>Viteae</taxon>
        <taxon>Vitis</taxon>
    </lineage>
</organism>
<name>A5ATC9_VITVI</name>
<reference evidence="1" key="1">
    <citation type="journal article" date="2007" name="PLoS ONE">
        <title>The first genome sequence of an elite grapevine cultivar (Pinot noir Vitis vinifera L.): coping with a highly heterozygous genome.</title>
        <authorList>
            <person name="Velasco R."/>
            <person name="Zharkikh A."/>
            <person name="Troggio M."/>
            <person name="Cartwright D.A."/>
            <person name="Cestaro A."/>
            <person name="Pruss D."/>
            <person name="Pindo M."/>
            <person name="FitzGerald L.M."/>
            <person name="Vezzulli S."/>
            <person name="Reid J."/>
            <person name="Malacarne G."/>
            <person name="Iliev D."/>
            <person name="Coppola G."/>
            <person name="Wardell B."/>
            <person name="Micheletti D."/>
            <person name="Macalma T."/>
            <person name="Facci M."/>
            <person name="Mitchell J.T."/>
            <person name="Perazzolli M."/>
            <person name="Eldredge G."/>
            <person name="Gatto P."/>
            <person name="Oyzerski R."/>
            <person name="Moretto M."/>
            <person name="Gutin N."/>
            <person name="Stefanini M."/>
            <person name="Chen Y."/>
            <person name="Segala C."/>
            <person name="Davenport C."/>
            <person name="Dematte L."/>
            <person name="Mraz A."/>
            <person name="Battilana J."/>
            <person name="Stormo K."/>
            <person name="Costa F."/>
            <person name="Tao Q."/>
            <person name="Si-Ammour A."/>
            <person name="Harkins T."/>
            <person name="Lackey A."/>
            <person name="Perbost C."/>
            <person name="Taillon B."/>
            <person name="Stella A."/>
            <person name="Solovyev V."/>
            <person name="Fawcett J.A."/>
            <person name="Sterck L."/>
            <person name="Vandepoele K."/>
            <person name="Grando S.M."/>
            <person name="Toppo S."/>
            <person name="Moser C."/>
            <person name="Lanchbury J."/>
            <person name="Bogden R."/>
            <person name="Skolnick M."/>
            <person name="Sgaramella V."/>
            <person name="Bhatnagar S.K."/>
            <person name="Fontana P."/>
            <person name="Gutin A."/>
            <person name="Van de Peer Y."/>
            <person name="Salamini F."/>
            <person name="Viola R."/>
        </authorList>
    </citation>
    <scope>NUCLEOTIDE SEQUENCE</scope>
</reference>
<protein>
    <submittedName>
        <fullName evidence="1">Uncharacterized protein</fullName>
    </submittedName>
</protein>
<proteinExistence type="predicted"/>
<sequence>MSIECLIIYSGDMSKGNSEFVGGSGCEALDDSLGPEVLALLAGGRRNELSGREVVAPGVWALHPQKVELVGPSWPEMENHEAPEQRRLSASKCDSVKRREGLLGTVLEWGSEYDSLK</sequence>
<evidence type="ECO:0000313" key="1">
    <source>
        <dbReference type="EMBL" id="CAN60548.1"/>
    </source>
</evidence>
<gene>
    <name evidence="1" type="ORF">VITISV_002897</name>
</gene>
<dbReference type="AlphaFoldDB" id="A5ATC9"/>
<accession>A5ATC9</accession>
<dbReference type="EMBL" id="AM434812">
    <property type="protein sequence ID" value="CAN60548.1"/>
    <property type="molecule type" value="Genomic_DNA"/>
</dbReference>